<evidence type="ECO:0000313" key="3">
    <source>
        <dbReference type="Proteomes" id="UP001196530"/>
    </source>
</evidence>
<organism evidence="2 3">
    <name type="scientific">Pichia angusta</name>
    <name type="common">Yeast</name>
    <name type="synonym">Hansenula polymorpha</name>
    <dbReference type="NCBI Taxonomy" id="870730"/>
    <lineage>
        <taxon>Eukaryota</taxon>
        <taxon>Fungi</taxon>
        <taxon>Dikarya</taxon>
        <taxon>Ascomycota</taxon>
        <taxon>Saccharomycotina</taxon>
        <taxon>Pichiomycetes</taxon>
        <taxon>Pichiales</taxon>
        <taxon>Pichiaceae</taxon>
        <taxon>Ogataea</taxon>
    </lineage>
</organism>
<dbReference type="GeneID" id="66127521"/>
<dbReference type="EMBL" id="JAHLUX010000007">
    <property type="protein sequence ID" value="KAG7817571.1"/>
    <property type="molecule type" value="Genomic_DNA"/>
</dbReference>
<feature type="region of interest" description="Disordered" evidence="1">
    <location>
        <begin position="1"/>
        <end position="102"/>
    </location>
</feature>
<protein>
    <submittedName>
        <fullName evidence="2">Uncharacterized protein</fullName>
    </submittedName>
</protein>
<proteinExistence type="predicted"/>
<sequence>MGVGKRTTRREAQGRLAGLEIGSAPAQAQDEGAAETEAGGPRTGARRGAGDDGAAQTGPHAEPAQAWGQDRGKGGDPAVWGRAEGRAVQKKPVRRSQTGYSK</sequence>
<accession>A0AAN6I4Q5</accession>
<gene>
    <name evidence="2" type="ORF">KL928_003470</name>
</gene>
<reference evidence="2" key="1">
    <citation type="journal article" date="2021" name="G3 (Bethesda)">
        <title>Genomic diversity, chromosomal rearrangements, and interspecies hybridization in the ogataea polymorpha species complex.</title>
        <authorList>
            <person name="Hanson S.J."/>
            <person name="Cinneide E.O."/>
            <person name="Salzberg L.I."/>
            <person name="Wolfe K.H."/>
            <person name="McGowan J."/>
            <person name="Fitzpatrick D.A."/>
            <person name="Matlin K."/>
        </authorList>
    </citation>
    <scope>NUCLEOTIDE SEQUENCE</scope>
    <source>
        <strain evidence="2">61-244</strain>
    </source>
</reference>
<dbReference type="RefSeq" id="XP_043058912.1">
    <property type="nucleotide sequence ID" value="XM_043204061.1"/>
</dbReference>
<comment type="caution">
    <text evidence="2">The sequence shown here is derived from an EMBL/GenBank/DDBJ whole genome shotgun (WGS) entry which is preliminary data.</text>
</comment>
<evidence type="ECO:0000256" key="1">
    <source>
        <dbReference type="SAM" id="MobiDB-lite"/>
    </source>
</evidence>
<dbReference type="AlphaFoldDB" id="A0AAN6I4Q5"/>
<name>A0AAN6I4Q5_PICAN</name>
<dbReference type="Proteomes" id="UP001196530">
    <property type="component" value="Unassembled WGS sequence"/>
</dbReference>
<evidence type="ECO:0000313" key="2">
    <source>
        <dbReference type="EMBL" id="KAG7817571.1"/>
    </source>
</evidence>